<feature type="domain" description="Cation-transporting P-type ATPase N-terminal" evidence="17">
    <location>
        <begin position="49"/>
        <end position="121"/>
    </location>
</feature>
<evidence type="ECO:0000256" key="8">
    <source>
        <dbReference type="ARBA" id="ARBA00022840"/>
    </source>
</evidence>
<feature type="transmembrane region" description="Helical" evidence="16">
    <location>
        <begin position="131"/>
        <end position="152"/>
    </location>
</feature>
<evidence type="ECO:0000256" key="16">
    <source>
        <dbReference type="SAM" id="Phobius"/>
    </source>
</evidence>
<protein>
    <recommendedName>
        <fullName evidence="2">P-type Cu(+) transporter</fullName>
        <ecNumber evidence="2">7.2.2.8</ecNumber>
    </recommendedName>
</protein>
<comment type="subcellular location">
    <subcellularLocation>
        <location evidence="1">Endomembrane system</location>
        <topology evidence="1">Multi-pass membrane protein</topology>
    </subcellularLocation>
</comment>
<dbReference type="InterPro" id="IPR023214">
    <property type="entry name" value="HAD_sf"/>
</dbReference>
<reference evidence="18 19" key="1">
    <citation type="submission" date="2014-06" db="EMBL/GenBank/DDBJ databases">
        <authorList>
            <person name="Swart Estienne"/>
        </authorList>
    </citation>
    <scope>NUCLEOTIDE SEQUENCE [LARGE SCALE GENOMIC DNA]</scope>
    <source>
        <strain evidence="18 19">130c</strain>
    </source>
</reference>
<evidence type="ECO:0000256" key="14">
    <source>
        <dbReference type="ARBA" id="ARBA00023136"/>
    </source>
</evidence>
<keyword evidence="8" id="KW-0067">ATP-binding</keyword>
<dbReference type="GO" id="GO:0016887">
    <property type="term" value="F:ATP hydrolysis activity"/>
    <property type="evidence" value="ECO:0007669"/>
    <property type="project" value="InterPro"/>
</dbReference>
<keyword evidence="12" id="KW-0186">Copper</keyword>
<keyword evidence="19" id="KW-1185">Reference proteome</keyword>
<dbReference type="SFLD" id="SFLDG00002">
    <property type="entry name" value="C1.7:_P-type_atpase_like"/>
    <property type="match status" value="1"/>
</dbReference>
<gene>
    <name evidence="18" type="primary">Contig8126.g8664</name>
    <name evidence="18" type="ORF">STYLEM_4050</name>
</gene>
<feature type="transmembrane region" description="Helical" evidence="16">
    <location>
        <begin position="93"/>
        <end position="119"/>
    </location>
</feature>
<dbReference type="FunFam" id="3.40.50.1000:FF:000144">
    <property type="entry name" value="copper-transporting ATPase 1 isoform X2"/>
    <property type="match status" value="1"/>
</dbReference>
<dbReference type="InterPro" id="IPR036412">
    <property type="entry name" value="HAD-like_sf"/>
</dbReference>
<dbReference type="InterPro" id="IPR059000">
    <property type="entry name" value="ATPase_P-type_domA"/>
</dbReference>
<dbReference type="SUPFAM" id="SSF56784">
    <property type="entry name" value="HAD-like"/>
    <property type="match status" value="1"/>
</dbReference>
<dbReference type="GO" id="GO:0140581">
    <property type="term" value="F:P-type monovalent copper transporter activity"/>
    <property type="evidence" value="ECO:0007669"/>
    <property type="project" value="UniProtKB-EC"/>
</dbReference>
<feature type="compositionally biased region" description="Polar residues" evidence="15">
    <location>
        <begin position="1071"/>
        <end position="1081"/>
    </location>
</feature>
<evidence type="ECO:0000259" key="17">
    <source>
        <dbReference type="SMART" id="SM00831"/>
    </source>
</evidence>
<dbReference type="EC" id="7.2.2.8" evidence="2"/>
<keyword evidence="14 16" id="KW-0472">Membrane</keyword>
<dbReference type="SUPFAM" id="SSF81665">
    <property type="entry name" value="Calcium ATPase, transmembrane domain M"/>
    <property type="match status" value="1"/>
</dbReference>
<keyword evidence="13" id="KW-0406">Ion transport</keyword>
<evidence type="ECO:0000313" key="18">
    <source>
        <dbReference type="EMBL" id="CDW75064.1"/>
    </source>
</evidence>
<dbReference type="EMBL" id="CCKQ01003923">
    <property type="protein sequence ID" value="CDW75064.1"/>
    <property type="molecule type" value="Genomic_DNA"/>
</dbReference>
<evidence type="ECO:0000256" key="2">
    <source>
        <dbReference type="ARBA" id="ARBA00012517"/>
    </source>
</evidence>
<dbReference type="SUPFAM" id="SSF81653">
    <property type="entry name" value="Calcium ATPase, transduction domain A"/>
    <property type="match status" value="1"/>
</dbReference>
<keyword evidence="9" id="KW-0460">Magnesium</keyword>
<feature type="transmembrane region" description="Helical" evidence="16">
    <location>
        <begin position="840"/>
        <end position="856"/>
    </location>
</feature>
<dbReference type="InParanoid" id="A0A078A2Q5"/>
<dbReference type="InterPro" id="IPR023298">
    <property type="entry name" value="ATPase_P-typ_TM_dom_sf"/>
</dbReference>
<dbReference type="InterPro" id="IPR044492">
    <property type="entry name" value="P_typ_ATPase_HD_dom"/>
</dbReference>
<evidence type="ECO:0000256" key="1">
    <source>
        <dbReference type="ARBA" id="ARBA00004127"/>
    </source>
</evidence>
<sequence length="1094" mass="122965">MTDNTVKGFIDDSTRARNTFPLSVDDLVNVVEKYRQRTYDEDIRYIDQNLKGMSGIAESLKTSYERGLIPTDFDQRNAQFGSNKKVPRKRTPFYRLFFGALDDFMLKLLLVCACVSIAIEVGFAEPGHRSHAWIEGTAIFIAVFVVAFVICLRNGKEEQVQFDNIVVGDVIKIKAGMNVPIDGVIIRSSGVAVNESAMTGESDELKKESLEICLHRKEEKEAEFALTKDPHKTSHDLPSPVLLSGTQITTGEGWFVVVMVGKYSCVGKILGKLEQRIETTPLQEKLEAIGTDVGKLGMYCAMLTIHVLFLRFFITRFIDRTFDFFGGERVMNKYGKFDGSLKDYCEEWLGYLIIGVAIVVVAVPEGLPLAVMISLAYSVKKMLMDQNFVKRLASCEIMGGANNICSDKTGTLTMNKMTVTNIWAGRDQQLKVQDPQFRWADYFNNDKHANLISEAICCNTSGSIREASATEQAMMNMMVKFGIDLEAKRKEKLPLDFIRFHFTSKRKRMSTITQNCGLTEHGYDRRIHMKGAAEIVLAACTYYLNQDGEKIPLHDEMKSNLLQIITQYASQALRTICIGYKDLNHGEGGPTHEDMDEAGVIRVIEKTGFTLIGILGIKDIIRPEVPHAVAQCQRAGITVRMVTGDNKITAMAIAKECKIIDDQFGITADSVMEGPEFYERMGGLICKTCKQDSPCNCDPKDVVEGVKNQTAFRQIHQHLRVLARSRPEDKYLLVTGLKELGDVVAVTGDGTNDAPALKKADVGFAMGITGTDVAKHAADIIVMDDNFASIVKACMWGRNIYDNIRKFLQFQLTVNIVALFTAFVGSVILKESPLQPVQLLWVNLIMDSIASVALSTEPPKIELLNRPPQGRDDYIISRKMVKHLICMSIYEIIIVYSIVFAGEHFFPEPEVKYRYTRKDIPYVFPGRVEDWDGTPLWSLYAEDFGASRHMSNVFNVFVILQIFNLINARKINDELNIFDNVFSNSTYCIIMFIIFGGQALIMEFGGRALKVSPYGLHWSHWIIAIILGFTTWGVNFFIKMVPDTWCPQFGKKKKNPMMEEPSALSLRRNRTQSFTLRQPSNVVKEGSGRQGSFK</sequence>
<evidence type="ECO:0000256" key="7">
    <source>
        <dbReference type="ARBA" id="ARBA00022796"/>
    </source>
</evidence>
<dbReference type="InterPro" id="IPR023299">
    <property type="entry name" value="ATPase_P-typ_cyto_dom_N"/>
</dbReference>
<dbReference type="Proteomes" id="UP000039865">
    <property type="component" value="Unassembled WGS sequence"/>
</dbReference>
<evidence type="ECO:0000256" key="15">
    <source>
        <dbReference type="SAM" id="MobiDB-lite"/>
    </source>
</evidence>
<evidence type="ECO:0000256" key="3">
    <source>
        <dbReference type="ARBA" id="ARBA00022448"/>
    </source>
</evidence>
<feature type="transmembrane region" description="Helical" evidence="16">
    <location>
        <begin position="807"/>
        <end position="828"/>
    </location>
</feature>
<dbReference type="PANTHER" id="PTHR24093">
    <property type="entry name" value="CATION TRANSPORTING ATPASE"/>
    <property type="match status" value="1"/>
</dbReference>
<proteinExistence type="predicted"/>
<evidence type="ECO:0000256" key="12">
    <source>
        <dbReference type="ARBA" id="ARBA00023008"/>
    </source>
</evidence>
<feature type="transmembrane region" description="Helical" evidence="16">
    <location>
        <begin position="949"/>
        <end position="966"/>
    </location>
</feature>
<feature type="transmembrane region" description="Helical" evidence="16">
    <location>
        <begin position="296"/>
        <end position="314"/>
    </location>
</feature>
<keyword evidence="10" id="KW-1278">Translocase</keyword>
<dbReference type="SMART" id="SM00831">
    <property type="entry name" value="Cation_ATPase_N"/>
    <property type="match status" value="1"/>
</dbReference>
<dbReference type="AlphaFoldDB" id="A0A078A2Q5"/>
<feature type="region of interest" description="Disordered" evidence="15">
    <location>
        <begin position="1052"/>
        <end position="1094"/>
    </location>
</feature>
<dbReference type="OMA" id="CFVLWFG"/>
<dbReference type="GO" id="GO:0005388">
    <property type="term" value="F:P-type calcium transporter activity"/>
    <property type="evidence" value="ECO:0007669"/>
    <property type="project" value="TreeGrafter"/>
</dbReference>
<dbReference type="Gene3D" id="2.70.150.10">
    <property type="entry name" value="Calcium-transporting ATPase, cytoplasmic transduction domain A"/>
    <property type="match status" value="1"/>
</dbReference>
<keyword evidence="11 16" id="KW-1133">Transmembrane helix</keyword>
<dbReference type="PRINTS" id="PR00119">
    <property type="entry name" value="CATATPASE"/>
</dbReference>
<dbReference type="GO" id="GO:0005886">
    <property type="term" value="C:plasma membrane"/>
    <property type="evidence" value="ECO:0007669"/>
    <property type="project" value="TreeGrafter"/>
</dbReference>
<feature type="transmembrane region" description="Helical" evidence="16">
    <location>
        <begin position="348"/>
        <end position="377"/>
    </location>
</feature>
<organism evidence="18 19">
    <name type="scientific">Stylonychia lemnae</name>
    <name type="common">Ciliate</name>
    <dbReference type="NCBI Taxonomy" id="5949"/>
    <lineage>
        <taxon>Eukaryota</taxon>
        <taxon>Sar</taxon>
        <taxon>Alveolata</taxon>
        <taxon>Ciliophora</taxon>
        <taxon>Intramacronucleata</taxon>
        <taxon>Spirotrichea</taxon>
        <taxon>Stichotrichia</taxon>
        <taxon>Sporadotrichida</taxon>
        <taxon>Oxytrichidae</taxon>
        <taxon>Stylonychinae</taxon>
        <taxon>Stylonychia</taxon>
    </lineage>
</organism>
<keyword evidence="5" id="KW-0479">Metal-binding</keyword>
<dbReference type="PANTHER" id="PTHR24093:SF369">
    <property type="entry name" value="CALCIUM-TRANSPORTING ATPASE"/>
    <property type="match status" value="1"/>
</dbReference>
<dbReference type="InterPro" id="IPR004014">
    <property type="entry name" value="ATPase_P-typ_cation-transptr_N"/>
</dbReference>
<dbReference type="Gene3D" id="3.40.50.1000">
    <property type="entry name" value="HAD superfamily/HAD-like"/>
    <property type="match status" value="1"/>
</dbReference>
<dbReference type="InterPro" id="IPR018303">
    <property type="entry name" value="ATPase_P-typ_P_site"/>
</dbReference>
<dbReference type="Pfam" id="PF00122">
    <property type="entry name" value="E1-E2_ATPase"/>
    <property type="match status" value="1"/>
</dbReference>
<dbReference type="NCBIfam" id="TIGR01494">
    <property type="entry name" value="ATPase_P-type"/>
    <property type="match status" value="2"/>
</dbReference>
<feature type="transmembrane region" description="Helical" evidence="16">
    <location>
        <begin position="987"/>
        <end position="1006"/>
    </location>
</feature>
<evidence type="ECO:0000256" key="13">
    <source>
        <dbReference type="ARBA" id="ARBA00023065"/>
    </source>
</evidence>
<dbReference type="Gene3D" id="3.40.1110.10">
    <property type="entry name" value="Calcium-transporting ATPase, cytoplasmic domain N"/>
    <property type="match status" value="1"/>
</dbReference>
<dbReference type="Gene3D" id="1.20.1110.10">
    <property type="entry name" value="Calcium-transporting ATPase, transmembrane domain"/>
    <property type="match status" value="1"/>
</dbReference>
<dbReference type="PROSITE" id="PS00154">
    <property type="entry name" value="ATPASE_E1_E2"/>
    <property type="match status" value="1"/>
</dbReference>
<dbReference type="SFLD" id="SFLDF00027">
    <property type="entry name" value="p-type_atpase"/>
    <property type="match status" value="1"/>
</dbReference>
<dbReference type="InterPro" id="IPR001757">
    <property type="entry name" value="P_typ_ATPase"/>
</dbReference>
<evidence type="ECO:0000256" key="5">
    <source>
        <dbReference type="ARBA" id="ARBA00022723"/>
    </source>
</evidence>
<evidence type="ECO:0000256" key="9">
    <source>
        <dbReference type="ARBA" id="ARBA00022842"/>
    </source>
</evidence>
<dbReference type="SFLD" id="SFLDS00003">
    <property type="entry name" value="Haloacid_Dehalogenase"/>
    <property type="match status" value="1"/>
</dbReference>
<dbReference type="Pfam" id="PF00689">
    <property type="entry name" value="Cation_ATPase_C"/>
    <property type="match status" value="1"/>
</dbReference>
<name>A0A078A2Q5_STYLE</name>
<dbReference type="OrthoDB" id="3352408at2759"/>
<dbReference type="Pfam" id="PF00690">
    <property type="entry name" value="Cation_ATPase_N"/>
    <property type="match status" value="1"/>
</dbReference>
<keyword evidence="6" id="KW-0547">Nucleotide-binding</keyword>
<feature type="transmembrane region" description="Helical" evidence="16">
    <location>
        <begin position="1018"/>
        <end position="1038"/>
    </location>
</feature>
<dbReference type="SUPFAM" id="SSF81660">
    <property type="entry name" value="Metal cation-transporting ATPase, ATP-binding domain N"/>
    <property type="match status" value="1"/>
</dbReference>
<keyword evidence="7" id="KW-0187">Copper transport</keyword>
<keyword evidence="4 16" id="KW-0812">Transmembrane</keyword>
<evidence type="ECO:0000256" key="4">
    <source>
        <dbReference type="ARBA" id="ARBA00022692"/>
    </source>
</evidence>
<dbReference type="GO" id="GO:0005524">
    <property type="term" value="F:ATP binding"/>
    <property type="evidence" value="ECO:0007669"/>
    <property type="project" value="UniProtKB-KW"/>
</dbReference>
<dbReference type="InterPro" id="IPR008250">
    <property type="entry name" value="ATPase_P-typ_transduc_dom_A_sf"/>
</dbReference>
<accession>A0A078A2Q5</accession>
<feature type="transmembrane region" description="Helical" evidence="16">
    <location>
        <begin position="884"/>
        <end position="906"/>
    </location>
</feature>
<dbReference type="InterPro" id="IPR006068">
    <property type="entry name" value="ATPase_P-typ_cation-transptr_C"/>
</dbReference>
<evidence type="ECO:0000256" key="11">
    <source>
        <dbReference type="ARBA" id="ARBA00022989"/>
    </source>
</evidence>
<evidence type="ECO:0000313" key="19">
    <source>
        <dbReference type="Proteomes" id="UP000039865"/>
    </source>
</evidence>
<dbReference type="GO" id="GO:0012505">
    <property type="term" value="C:endomembrane system"/>
    <property type="evidence" value="ECO:0007669"/>
    <property type="project" value="UniProtKB-SubCell"/>
</dbReference>
<dbReference type="GO" id="GO:0046872">
    <property type="term" value="F:metal ion binding"/>
    <property type="evidence" value="ECO:0007669"/>
    <property type="project" value="UniProtKB-KW"/>
</dbReference>
<dbReference type="Pfam" id="PF13246">
    <property type="entry name" value="Cation_ATPase"/>
    <property type="match status" value="1"/>
</dbReference>
<evidence type="ECO:0000256" key="6">
    <source>
        <dbReference type="ARBA" id="ARBA00022741"/>
    </source>
</evidence>
<keyword evidence="3" id="KW-0813">Transport</keyword>
<evidence type="ECO:0000256" key="10">
    <source>
        <dbReference type="ARBA" id="ARBA00022967"/>
    </source>
</evidence>